<proteinExistence type="inferred from homology"/>
<feature type="site" description="Cleavage; by autolysis" evidence="7">
    <location>
        <begin position="171"/>
        <end position="172"/>
    </location>
</feature>
<dbReference type="PANTHER" id="PTHR23100">
    <property type="entry name" value="ARGININE BIOSYNTHESIS BIFUNCTIONAL PROTEIN ARGJ"/>
    <property type="match status" value="1"/>
</dbReference>
<evidence type="ECO:0000256" key="1">
    <source>
        <dbReference type="ARBA" id="ARBA00004496"/>
    </source>
</evidence>
<feature type="binding site" evidence="7">
    <location>
        <position position="161"/>
    </location>
    <ligand>
        <name>substrate</name>
    </ligand>
</feature>
<keyword evidence="7" id="KW-0055">Arginine biosynthesis</keyword>
<dbReference type="UniPathway" id="UPA00068">
    <property type="reaction ID" value="UER00106"/>
</dbReference>
<evidence type="ECO:0000313" key="9">
    <source>
        <dbReference type="Proteomes" id="UP000730161"/>
    </source>
</evidence>
<organism evidence="8 9">
    <name type="scientific">Methanocalculus chunghsingensis</name>
    <dbReference type="NCBI Taxonomy" id="156457"/>
    <lineage>
        <taxon>Archaea</taxon>
        <taxon>Methanobacteriati</taxon>
        <taxon>Methanobacteriota</taxon>
        <taxon>Stenosarchaea group</taxon>
        <taxon>Methanomicrobia</taxon>
        <taxon>Methanomicrobiales</taxon>
        <taxon>Methanocalculaceae</taxon>
        <taxon>Methanocalculus</taxon>
    </lineage>
</organism>
<evidence type="ECO:0000256" key="2">
    <source>
        <dbReference type="ARBA" id="ARBA00006774"/>
    </source>
</evidence>
<accession>A0A8J7W9M6</accession>
<feature type="chain" id="PRO_5044353398" description="Glutamate N-acetyltransferase beta chain" evidence="7">
    <location>
        <begin position="172"/>
        <end position="381"/>
    </location>
</feature>
<feature type="binding site" evidence="7">
    <location>
        <position position="251"/>
    </location>
    <ligand>
        <name>substrate</name>
    </ligand>
</feature>
<evidence type="ECO:0000256" key="6">
    <source>
        <dbReference type="ARBA" id="ARBA00023315"/>
    </source>
</evidence>
<protein>
    <recommendedName>
        <fullName evidence="7">Glutamate N-acetyltransferase</fullName>
        <ecNumber evidence="7">2.3.1.35</ecNumber>
    </recommendedName>
    <alternativeName>
        <fullName evidence="7">Ornithine acetyltransferase</fullName>
        <shortName evidence="7">OATase</shortName>
    </alternativeName>
    <alternativeName>
        <fullName evidence="7">Ornithine transacetylase</fullName>
    </alternativeName>
    <component>
        <recommendedName>
            <fullName evidence="7">Glutamate N-acetyltransferase alpha chain</fullName>
        </recommendedName>
    </component>
    <component>
        <recommendedName>
            <fullName evidence="7">Glutamate N-acetyltransferase beta chain</fullName>
        </recommendedName>
    </component>
</protein>
<dbReference type="Proteomes" id="UP000730161">
    <property type="component" value="Unassembled WGS sequence"/>
</dbReference>
<dbReference type="GO" id="GO:0004358">
    <property type="term" value="F:L-glutamate N-acetyltransferase activity, acting on acetyl-L-ornithine as donor"/>
    <property type="evidence" value="ECO:0007669"/>
    <property type="project" value="UniProtKB-UniRule"/>
</dbReference>
<dbReference type="RefSeq" id="WP_211530385.1">
    <property type="nucleotide sequence ID" value="NZ_JWHL01000004.1"/>
</dbReference>
<feature type="binding site" evidence="7">
    <location>
        <position position="376"/>
    </location>
    <ligand>
        <name>substrate</name>
    </ligand>
</feature>
<dbReference type="EMBL" id="JWHL01000004">
    <property type="protein sequence ID" value="MBR1368748.1"/>
    <property type="molecule type" value="Genomic_DNA"/>
</dbReference>
<evidence type="ECO:0000313" key="8">
    <source>
        <dbReference type="EMBL" id="MBR1368748.1"/>
    </source>
</evidence>
<dbReference type="GO" id="GO:0004042">
    <property type="term" value="F:L-glutamate N-acetyltransferase activity"/>
    <property type="evidence" value="ECO:0007669"/>
    <property type="project" value="TreeGrafter"/>
</dbReference>
<dbReference type="FunFam" id="3.10.20.340:FF:000003">
    <property type="entry name" value="Arginine biosynthesis bifunctional protein ArgJ"/>
    <property type="match status" value="1"/>
</dbReference>
<feature type="active site" description="Nucleophile" evidence="7">
    <location>
        <position position="172"/>
    </location>
</feature>
<keyword evidence="7" id="KW-0028">Amino-acid biosynthesis</keyword>
<feature type="binding site" evidence="7">
    <location>
        <position position="139"/>
    </location>
    <ligand>
        <name>substrate</name>
    </ligand>
</feature>
<keyword evidence="5 7" id="KW-0068">Autocatalytic cleavage</keyword>
<feature type="chain" id="PRO_5044353399" description="Glutamate N-acetyltransferase alpha chain" evidence="7">
    <location>
        <begin position="1"/>
        <end position="171"/>
    </location>
</feature>
<sequence>MKSICGVEGVTAAGIKEGKYGLALIRASGTAAAVFTRNRARAPVIDLMAERMKAGRIEGIIANSGCANAYTGRRGLADAIQMAEIGGESLGVDPMAIGVASTGVIGRYLDMDLIRRQAGTLTPVSSEEAEIFAARAIMTTDLVEKHAIVRGEGFSVGGITKGSGMIAPNMATMLGFVYTDAEVDAPDLQDILKRAVRRSFNRIVVDGDVSTNDCVFLTATGEAGRINSRELEEKVTSACISLAQQIARDGEGATKLIEVAVSGARNEEDAEKIAKTVVTSPLVKTAVYGNDPNWGRVVAAAGYAGVDFEIPDLSLWIGSGEEKTPLVLKGEIVADLPVAKRAMQGDTVVFSIDLDSGSSEATAWGCDLTEKYVEINGKYTT</sequence>
<dbReference type="CDD" id="cd02152">
    <property type="entry name" value="OAT"/>
    <property type="match status" value="1"/>
</dbReference>
<dbReference type="SUPFAM" id="SSF56266">
    <property type="entry name" value="DmpA/ArgJ-like"/>
    <property type="match status" value="1"/>
</dbReference>
<dbReference type="Pfam" id="PF01960">
    <property type="entry name" value="ArgJ"/>
    <property type="match status" value="1"/>
</dbReference>
<keyword evidence="4 7" id="KW-0808">Transferase</keyword>
<dbReference type="NCBIfam" id="TIGR00120">
    <property type="entry name" value="ArgJ"/>
    <property type="match status" value="1"/>
</dbReference>
<dbReference type="GO" id="GO:0006592">
    <property type="term" value="P:ornithine biosynthetic process"/>
    <property type="evidence" value="ECO:0007669"/>
    <property type="project" value="TreeGrafter"/>
</dbReference>
<gene>
    <name evidence="7" type="primary">argJ</name>
    <name evidence="8" type="ORF">RJ53_04175</name>
</gene>
<dbReference type="GO" id="GO:0005737">
    <property type="term" value="C:cytoplasm"/>
    <property type="evidence" value="ECO:0007669"/>
    <property type="project" value="UniProtKB-SubCell"/>
</dbReference>
<dbReference type="EC" id="2.3.1.35" evidence="7"/>
<comment type="pathway">
    <text evidence="7">Amino-acid biosynthesis; L-arginine biosynthesis; L-ornithine and N-acetyl-L-glutamate from L-glutamate and N(2)-acetyl-L-ornithine (cyclic): step 1/1.</text>
</comment>
<keyword evidence="3 7" id="KW-0963">Cytoplasm</keyword>
<comment type="function">
    <text evidence="7">Catalyzes the transfer of the acetyl group from N(2)-acetylornithine to glutamate, forming N-acetylglutamate and L-ornithine.</text>
</comment>
<dbReference type="AlphaFoldDB" id="A0A8J7W9M6"/>
<keyword evidence="9" id="KW-1185">Reference proteome</keyword>
<dbReference type="PANTHER" id="PTHR23100:SF0">
    <property type="entry name" value="ARGININE BIOSYNTHESIS BIFUNCTIONAL PROTEIN ARGJ, MITOCHONDRIAL"/>
    <property type="match status" value="1"/>
</dbReference>
<comment type="caution">
    <text evidence="8">The sequence shown here is derived from an EMBL/GenBank/DDBJ whole genome shotgun (WGS) entry which is preliminary data.</text>
</comment>
<evidence type="ECO:0000256" key="4">
    <source>
        <dbReference type="ARBA" id="ARBA00022679"/>
    </source>
</evidence>
<evidence type="ECO:0000256" key="3">
    <source>
        <dbReference type="ARBA" id="ARBA00022490"/>
    </source>
</evidence>
<reference evidence="8" key="1">
    <citation type="submission" date="2014-12" db="EMBL/GenBank/DDBJ databases">
        <authorList>
            <person name="Huang H.-H."/>
            <person name="Chen S.-C."/>
            <person name="Lai M.-C."/>
        </authorList>
    </citation>
    <scope>NUCLEOTIDE SEQUENCE</scope>
    <source>
        <strain evidence="8">K1F9705b</strain>
    </source>
</reference>
<dbReference type="InterPro" id="IPR002813">
    <property type="entry name" value="Arg_biosynth_ArgJ"/>
</dbReference>
<comment type="catalytic activity">
    <reaction evidence="7">
        <text>N(2)-acetyl-L-ornithine + L-glutamate = N-acetyl-L-glutamate + L-ornithine</text>
        <dbReference type="Rhea" id="RHEA:15349"/>
        <dbReference type="ChEBI" id="CHEBI:29985"/>
        <dbReference type="ChEBI" id="CHEBI:44337"/>
        <dbReference type="ChEBI" id="CHEBI:46911"/>
        <dbReference type="ChEBI" id="CHEBI:57805"/>
        <dbReference type="EC" id="2.3.1.35"/>
    </reaction>
</comment>
<keyword evidence="6 7" id="KW-0012">Acyltransferase</keyword>
<feature type="site" description="Involved in the stabilization of negative charge on the oxyanion by the formation of the oxyanion hole" evidence="7">
    <location>
        <position position="103"/>
    </location>
</feature>
<evidence type="ECO:0000256" key="5">
    <source>
        <dbReference type="ARBA" id="ARBA00022813"/>
    </source>
</evidence>
<dbReference type="Gene3D" id="3.10.20.340">
    <property type="entry name" value="ArgJ beta chain, C-terminal domain"/>
    <property type="match status" value="1"/>
</dbReference>
<feature type="binding site" evidence="7">
    <location>
        <position position="172"/>
    </location>
    <ligand>
        <name>substrate</name>
    </ligand>
</feature>
<dbReference type="GO" id="GO:0006526">
    <property type="term" value="P:L-arginine biosynthetic process"/>
    <property type="evidence" value="ECO:0007669"/>
    <property type="project" value="UniProtKB-UniRule"/>
</dbReference>
<dbReference type="NCBIfam" id="NF003802">
    <property type="entry name" value="PRK05388.1"/>
    <property type="match status" value="1"/>
</dbReference>
<comment type="subcellular location">
    <subcellularLocation>
        <location evidence="1 7">Cytoplasm</location>
    </subcellularLocation>
</comment>
<evidence type="ECO:0000256" key="7">
    <source>
        <dbReference type="HAMAP-Rule" id="MF_01106"/>
    </source>
</evidence>
<dbReference type="Gene3D" id="3.60.70.12">
    <property type="entry name" value="L-amino peptidase D-ALA esterase/amidase"/>
    <property type="match status" value="1"/>
</dbReference>
<dbReference type="InterPro" id="IPR042195">
    <property type="entry name" value="ArgJ_beta_C"/>
</dbReference>
<comment type="subunit">
    <text evidence="7">Heterotetramer of two alpha and two beta chains.</text>
</comment>
<comment type="similarity">
    <text evidence="2 7">Belongs to the ArgJ family.</text>
</comment>
<dbReference type="HAMAP" id="MF_01106">
    <property type="entry name" value="ArgJ"/>
    <property type="match status" value="1"/>
</dbReference>
<feature type="site" description="Involved in the stabilization of negative charge on the oxyanion by the formation of the oxyanion hole" evidence="7">
    <location>
        <position position="102"/>
    </location>
</feature>
<name>A0A8J7W9M6_9EURY</name>
<dbReference type="InterPro" id="IPR016117">
    <property type="entry name" value="ArgJ-like_dom_sf"/>
</dbReference>
<feature type="binding site" evidence="7">
    <location>
        <position position="381"/>
    </location>
    <ligand>
        <name>substrate</name>
    </ligand>
</feature>
<dbReference type="OrthoDB" id="52592at2157"/>